<accession>A0A918FNY3</accession>
<reference evidence="1" key="1">
    <citation type="journal article" date="2014" name="Int. J. Syst. Evol. Microbiol.">
        <title>Complete genome sequence of Corynebacterium casei LMG S-19264T (=DSM 44701T), isolated from a smear-ripened cheese.</title>
        <authorList>
            <consortium name="US DOE Joint Genome Institute (JGI-PGF)"/>
            <person name="Walter F."/>
            <person name="Albersmeier A."/>
            <person name="Kalinowski J."/>
            <person name="Ruckert C."/>
        </authorList>
    </citation>
    <scope>NUCLEOTIDE SEQUENCE</scope>
    <source>
        <strain evidence="1">JCM 4346</strain>
    </source>
</reference>
<reference evidence="1" key="2">
    <citation type="submission" date="2020-09" db="EMBL/GenBank/DDBJ databases">
        <authorList>
            <person name="Sun Q."/>
            <person name="Ohkuma M."/>
        </authorList>
    </citation>
    <scope>NUCLEOTIDE SEQUENCE</scope>
    <source>
        <strain evidence="1">JCM 4346</strain>
    </source>
</reference>
<evidence type="ECO:0000313" key="2">
    <source>
        <dbReference type="Proteomes" id="UP000658320"/>
    </source>
</evidence>
<evidence type="ECO:0000313" key="1">
    <source>
        <dbReference type="EMBL" id="GGR61547.1"/>
    </source>
</evidence>
<gene>
    <name evidence="1" type="ORF">GCM10010251_93030</name>
</gene>
<dbReference type="EMBL" id="BMSX01000041">
    <property type="protein sequence ID" value="GGR61547.1"/>
    <property type="molecule type" value="Genomic_DNA"/>
</dbReference>
<dbReference type="AlphaFoldDB" id="A0A918FNY3"/>
<keyword evidence="2" id="KW-1185">Reference proteome</keyword>
<sequence length="100" mass="11528">MSALEMLAMPKTHTLTKRQMEGTVCVWCKENLDDTCLRLGPRIRVADGGIQRWLPRACRPCTGKEAARVYRIHIRACARCSHRDYCPDSRALHKLALEYR</sequence>
<dbReference type="Proteomes" id="UP000658320">
    <property type="component" value="Unassembled WGS sequence"/>
</dbReference>
<proteinExistence type="predicted"/>
<protein>
    <submittedName>
        <fullName evidence="1">Uncharacterized protein</fullName>
    </submittedName>
</protein>
<organism evidence="1 2">
    <name type="scientific">Streptomyces aurantiogriseus</name>
    <dbReference type="NCBI Taxonomy" id="66870"/>
    <lineage>
        <taxon>Bacteria</taxon>
        <taxon>Bacillati</taxon>
        <taxon>Actinomycetota</taxon>
        <taxon>Actinomycetes</taxon>
        <taxon>Kitasatosporales</taxon>
        <taxon>Streptomycetaceae</taxon>
        <taxon>Streptomyces</taxon>
    </lineage>
</organism>
<name>A0A918FNY3_9ACTN</name>
<comment type="caution">
    <text evidence="1">The sequence shown here is derived from an EMBL/GenBank/DDBJ whole genome shotgun (WGS) entry which is preliminary data.</text>
</comment>